<evidence type="ECO:0000313" key="2">
    <source>
        <dbReference type="Proteomes" id="UP000308600"/>
    </source>
</evidence>
<organism evidence="1 2">
    <name type="scientific">Pluteus cervinus</name>
    <dbReference type="NCBI Taxonomy" id="181527"/>
    <lineage>
        <taxon>Eukaryota</taxon>
        <taxon>Fungi</taxon>
        <taxon>Dikarya</taxon>
        <taxon>Basidiomycota</taxon>
        <taxon>Agaricomycotina</taxon>
        <taxon>Agaricomycetes</taxon>
        <taxon>Agaricomycetidae</taxon>
        <taxon>Agaricales</taxon>
        <taxon>Pluteineae</taxon>
        <taxon>Pluteaceae</taxon>
        <taxon>Pluteus</taxon>
    </lineage>
</organism>
<accession>A0ACD3A9E1</accession>
<proteinExistence type="predicted"/>
<protein>
    <submittedName>
        <fullName evidence="1">Uncharacterized protein</fullName>
    </submittedName>
</protein>
<keyword evidence="2" id="KW-1185">Reference proteome</keyword>
<reference evidence="1 2" key="1">
    <citation type="journal article" date="2019" name="Nat. Ecol. Evol.">
        <title>Megaphylogeny resolves global patterns of mushroom evolution.</title>
        <authorList>
            <person name="Varga T."/>
            <person name="Krizsan K."/>
            <person name="Foldi C."/>
            <person name="Dima B."/>
            <person name="Sanchez-Garcia M."/>
            <person name="Sanchez-Ramirez S."/>
            <person name="Szollosi G.J."/>
            <person name="Szarkandi J.G."/>
            <person name="Papp V."/>
            <person name="Albert L."/>
            <person name="Andreopoulos W."/>
            <person name="Angelini C."/>
            <person name="Antonin V."/>
            <person name="Barry K.W."/>
            <person name="Bougher N.L."/>
            <person name="Buchanan P."/>
            <person name="Buyck B."/>
            <person name="Bense V."/>
            <person name="Catcheside P."/>
            <person name="Chovatia M."/>
            <person name="Cooper J."/>
            <person name="Damon W."/>
            <person name="Desjardin D."/>
            <person name="Finy P."/>
            <person name="Geml J."/>
            <person name="Haridas S."/>
            <person name="Hughes K."/>
            <person name="Justo A."/>
            <person name="Karasinski D."/>
            <person name="Kautmanova I."/>
            <person name="Kiss B."/>
            <person name="Kocsube S."/>
            <person name="Kotiranta H."/>
            <person name="LaButti K.M."/>
            <person name="Lechner B.E."/>
            <person name="Liimatainen K."/>
            <person name="Lipzen A."/>
            <person name="Lukacs Z."/>
            <person name="Mihaltcheva S."/>
            <person name="Morgado L.N."/>
            <person name="Niskanen T."/>
            <person name="Noordeloos M.E."/>
            <person name="Ohm R.A."/>
            <person name="Ortiz-Santana B."/>
            <person name="Ovrebo C."/>
            <person name="Racz N."/>
            <person name="Riley R."/>
            <person name="Savchenko A."/>
            <person name="Shiryaev A."/>
            <person name="Soop K."/>
            <person name="Spirin V."/>
            <person name="Szebenyi C."/>
            <person name="Tomsovsky M."/>
            <person name="Tulloss R.E."/>
            <person name="Uehling J."/>
            <person name="Grigoriev I.V."/>
            <person name="Vagvolgyi C."/>
            <person name="Papp T."/>
            <person name="Martin F.M."/>
            <person name="Miettinen O."/>
            <person name="Hibbett D.S."/>
            <person name="Nagy L.G."/>
        </authorList>
    </citation>
    <scope>NUCLEOTIDE SEQUENCE [LARGE SCALE GENOMIC DNA]</scope>
    <source>
        <strain evidence="1 2">NL-1719</strain>
    </source>
</reference>
<sequence>MLVPLTLLFLFLQYAIIASAQAPPTGVLFYGCYSWTPAGPTDRPLQSCPPAAVFEDLYYSRCVCNKMVDLGGFTYLNCTSFQKPSDSSFTSLCTYTQIMEENTCSSITDIDNFTHTACSGVISVSNVTGALCSNKKPVGHVVDVLNKFAIGRIVANMLMVACGANSTKSDVNAICTGIDTLSTGCSSNSAGESASSNLPLIIYAIGVPLISIMSSFLFGS</sequence>
<gene>
    <name evidence="1" type="ORF">BDN72DRAFT_413564</name>
</gene>
<name>A0ACD3A9E1_9AGAR</name>
<dbReference type="Proteomes" id="UP000308600">
    <property type="component" value="Unassembled WGS sequence"/>
</dbReference>
<evidence type="ECO:0000313" key="1">
    <source>
        <dbReference type="EMBL" id="TFK61939.1"/>
    </source>
</evidence>
<dbReference type="EMBL" id="ML208617">
    <property type="protein sequence ID" value="TFK61939.1"/>
    <property type="molecule type" value="Genomic_DNA"/>
</dbReference>